<protein>
    <submittedName>
        <fullName evidence="2">Uncharacterized protein</fullName>
    </submittedName>
</protein>
<evidence type="ECO:0000313" key="2">
    <source>
        <dbReference type="EMBL" id="GJE99315.1"/>
    </source>
</evidence>
<comment type="caution">
    <text evidence="2">The sequence shown here is derived from an EMBL/GenBank/DDBJ whole genome shotgun (WGS) entry which is preliminary data.</text>
</comment>
<dbReference type="Proteomes" id="UP000703269">
    <property type="component" value="Unassembled WGS sequence"/>
</dbReference>
<feature type="region of interest" description="Disordered" evidence="1">
    <location>
        <begin position="1"/>
        <end position="27"/>
    </location>
</feature>
<gene>
    <name evidence="2" type="ORF">PsYK624_155690</name>
</gene>
<dbReference type="EMBL" id="BPQB01000106">
    <property type="protein sequence ID" value="GJE99315.1"/>
    <property type="molecule type" value="Genomic_DNA"/>
</dbReference>
<evidence type="ECO:0000313" key="3">
    <source>
        <dbReference type="Proteomes" id="UP000703269"/>
    </source>
</evidence>
<accession>A0A9P3GTA7</accession>
<keyword evidence="3" id="KW-1185">Reference proteome</keyword>
<dbReference type="AlphaFoldDB" id="A0A9P3GTA7"/>
<organism evidence="2 3">
    <name type="scientific">Phanerochaete sordida</name>
    <dbReference type="NCBI Taxonomy" id="48140"/>
    <lineage>
        <taxon>Eukaryota</taxon>
        <taxon>Fungi</taxon>
        <taxon>Dikarya</taxon>
        <taxon>Basidiomycota</taxon>
        <taxon>Agaricomycotina</taxon>
        <taxon>Agaricomycetes</taxon>
        <taxon>Polyporales</taxon>
        <taxon>Phanerochaetaceae</taxon>
        <taxon>Phanerochaete</taxon>
    </lineage>
</organism>
<evidence type="ECO:0000256" key="1">
    <source>
        <dbReference type="SAM" id="MobiDB-lite"/>
    </source>
</evidence>
<reference evidence="2 3" key="1">
    <citation type="submission" date="2021-08" db="EMBL/GenBank/DDBJ databases">
        <title>Draft Genome Sequence of Phanerochaete sordida strain YK-624.</title>
        <authorList>
            <person name="Mori T."/>
            <person name="Dohra H."/>
            <person name="Suzuki T."/>
            <person name="Kawagishi H."/>
            <person name="Hirai H."/>
        </authorList>
    </citation>
    <scope>NUCLEOTIDE SEQUENCE [LARGE SCALE GENOMIC DNA]</scope>
    <source>
        <strain evidence="2 3">YK-624</strain>
    </source>
</reference>
<sequence>MPHRRTRPRISSSWIHTSGSSRSIRPCESRRRSRLEIAVLELASGSDSDVSLVHALSRRADATIQSLSGAPQRYRRRHYRHAPRHCLPDGYNTGCCYGAHRARTPSNPVQRR</sequence>
<proteinExistence type="predicted"/>
<name>A0A9P3GTA7_9APHY</name>
<feature type="compositionally biased region" description="Low complexity" evidence="1">
    <location>
        <begin position="10"/>
        <end position="24"/>
    </location>
</feature>